<dbReference type="EMBL" id="JAIWYP010000004">
    <property type="protein sequence ID" value="KAH3836534.1"/>
    <property type="molecule type" value="Genomic_DNA"/>
</dbReference>
<gene>
    <name evidence="1" type="ORF">DPMN_109906</name>
</gene>
<reference evidence="1" key="1">
    <citation type="journal article" date="2019" name="bioRxiv">
        <title>The Genome of the Zebra Mussel, Dreissena polymorpha: A Resource for Invasive Species Research.</title>
        <authorList>
            <person name="McCartney M.A."/>
            <person name="Auch B."/>
            <person name="Kono T."/>
            <person name="Mallez S."/>
            <person name="Zhang Y."/>
            <person name="Obille A."/>
            <person name="Becker A."/>
            <person name="Abrahante J.E."/>
            <person name="Garbe J."/>
            <person name="Badalamenti J.P."/>
            <person name="Herman A."/>
            <person name="Mangelson H."/>
            <person name="Liachko I."/>
            <person name="Sullivan S."/>
            <person name="Sone E.D."/>
            <person name="Koren S."/>
            <person name="Silverstein K.A.T."/>
            <person name="Beckman K.B."/>
            <person name="Gohl D.M."/>
        </authorList>
    </citation>
    <scope>NUCLEOTIDE SEQUENCE</scope>
    <source>
        <strain evidence="1">Duluth1</strain>
        <tissue evidence="1">Whole animal</tissue>
    </source>
</reference>
<keyword evidence="2" id="KW-1185">Reference proteome</keyword>
<dbReference type="AlphaFoldDB" id="A0A9D4QMM0"/>
<reference evidence="1" key="2">
    <citation type="submission" date="2020-11" db="EMBL/GenBank/DDBJ databases">
        <authorList>
            <person name="McCartney M.A."/>
            <person name="Auch B."/>
            <person name="Kono T."/>
            <person name="Mallez S."/>
            <person name="Becker A."/>
            <person name="Gohl D.M."/>
            <person name="Silverstein K.A.T."/>
            <person name="Koren S."/>
            <person name="Bechman K.B."/>
            <person name="Herman A."/>
            <person name="Abrahante J.E."/>
            <person name="Garbe J."/>
        </authorList>
    </citation>
    <scope>NUCLEOTIDE SEQUENCE</scope>
    <source>
        <strain evidence="1">Duluth1</strain>
        <tissue evidence="1">Whole animal</tissue>
    </source>
</reference>
<protein>
    <submittedName>
        <fullName evidence="1">Uncharacterized protein</fullName>
    </submittedName>
</protein>
<sequence>MAEDFANCARYILQQTKTEALKVLPSDSKTPNTGTDNFDIYGKQIANSKVSTHLGLKRSVTIKSSAEENVDNNSQKARRSVYSFMPTGFHGAGGLDIPTMLHIMKIFVIPIFLRT</sequence>
<evidence type="ECO:0000313" key="2">
    <source>
        <dbReference type="Proteomes" id="UP000828390"/>
    </source>
</evidence>
<accession>A0A9D4QMM0</accession>
<dbReference type="Proteomes" id="UP000828390">
    <property type="component" value="Unassembled WGS sequence"/>
</dbReference>
<name>A0A9D4QMM0_DREPO</name>
<comment type="caution">
    <text evidence="1">The sequence shown here is derived from an EMBL/GenBank/DDBJ whole genome shotgun (WGS) entry which is preliminary data.</text>
</comment>
<proteinExistence type="predicted"/>
<organism evidence="1 2">
    <name type="scientific">Dreissena polymorpha</name>
    <name type="common">Zebra mussel</name>
    <name type="synonym">Mytilus polymorpha</name>
    <dbReference type="NCBI Taxonomy" id="45954"/>
    <lineage>
        <taxon>Eukaryota</taxon>
        <taxon>Metazoa</taxon>
        <taxon>Spiralia</taxon>
        <taxon>Lophotrochozoa</taxon>
        <taxon>Mollusca</taxon>
        <taxon>Bivalvia</taxon>
        <taxon>Autobranchia</taxon>
        <taxon>Heteroconchia</taxon>
        <taxon>Euheterodonta</taxon>
        <taxon>Imparidentia</taxon>
        <taxon>Neoheterodontei</taxon>
        <taxon>Myida</taxon>
        <taxon>Dreissenoidea</taxon>
        <taxon>Dreissenidae</taxon>
        <taxon>Dreissena</taxon>
    </lineage>
</organism>
<evidence type="ECO:0000313" key="1">
    <source>
        <dbReference type="EMBL" id="KAH3836534.1"/>
    </source>
</evidence>